<keyword evidence="1" id="KW-0812">Transmembrane</keyword>
<name>A0A0U9H586_9BACI</name>
<dbReference type="AlphaFoldDB" id="A0A0U9H586"/>
<dbReference type="RefSeq" id="WP_058949662.1">
    <property type="nucleotide sequence ID" value="NZ_BBXV01000012.1"/>
</dbReference>
<reference evidence="3" key="1">
    <citation type="submission" date="2015-07" db="EMBL/GenBank/DDBJ databases">
        <title>Draft Genome Sequence of Oceanobacillus picturae Heshi-B3 that Was Isolated from Fermented Rice Bran with Aging Salted Mackerel, Which Was Named Heshiko as Traditional Fermented Seafood in Japan.</title>
        <authorList>
            <person name="Akuzawa S."/>
            <person name="Nakagawa J."/>
            <person name="Kanekatsu T."/>
            <person name="Kanesaki Y."/>
            <person name="Suzuki T."/>
        </authorList>
    </citation>
    <scope>NUCLEOTIDE SEQUENCE [LARGE SCALE GENOMIC DNA]</scope>
    <source>
        <strain evidence="3">Heshi-B3</strain>
    </source>
</reference>
<dbReference type="Proteomes" id="UP000052946">
    <property type="component" value="Unassembled WGS sequence"/>
</dbReference>
<evidence type="ECO:0000313" key="3">
    <source>
        <dbReference type="Proteomes" id="UP000052946"/>
    </source>
</evidence>
<reference evidence="2 3" key="2">
    <citation type="journal article" date="2016" name="Genome Announc.">
        <title>Draft Genome Sequence of Oceanobacillus picturae Heshi-B3, Isolated from Fermented Rice Bran in a Traditional Japanese Seafood Dish.</title>
        <authorList>
            <person name="Akuzawa S."/>
            <person name="Nagaoka J."/>
            <person name="Kanekatsu M."/>
            <person name="Kanesaki Y."/>
            <person name="Suzuki T."/>
        </authorList>
    </citation>
    <scope>NUCLEOTIDE SEQUENCE [LARGE SCALE GENOMIC DNA]</scope>
    <source>
        <strain evidence="2 3">Heshi-B3</strain>
    </source>
</reference>
<evidence type="ECO:0000256" key="1">
    <source>
        <dbReference type="SAM" id="Phobius"/>
    </source>
</evidence>
<dbReference type="Pfam" id="PF13789">
    <property type="entry name" value="DUF4181"/>
    <property type="match status" value="1"/>
</dbReference>
<proteinExistence type="predicted"/>
<dbReference type="InterPro" id="IPR025441">
    <property type="entry name" value="DUF4181"/>
</dbReference>
<comment type="caution">
    <text evidence="2">The sequence shown here is derived from an EMBL/GenBank/DDBJ whole genome shotgun (WGS) entry which is preliminary data.</text>
</comment>
<protein>
    <submittedName>
        <fullName evidence="2">Uncharacterized protein</fullName>
    </submittedName>
</protein>
<feature type="transmembrane region" description="Helical" evidence="1">
    <location>
        <begin position="6"/>
        <end position="22"/>
    </location>
</feature>
<keyword evidence="1" id="KW-0472">Membrane</keyword>
<accession>A0A0U9H586</accession>
<feature type="transmembrane region" description="Helical" evidence="1">
    <location>
        <begin position="42"/>
        <end position="60"/>
    </location>
</feature>
<feature type="transmembrane region" description="Helical" evidence="1">
    <location>
        <begin position="95"/>
        <end position="115"/>
    </location>
</feature>
<gene>
    <name evidence="2" type="ORF">OPHB3_1093</name>
</gene>
<organism evidence="2 3">
    <name type="scientific">Oceanobacillus picturae</name>
    <dbReference type="NCBI Taxonomy" id="171693"/>
    <lineage>
        <taxon>Bacteria</taxon>
        <taxon>Bacillati</taxon>
        <taxon>Bacillota</taxon>
        <taxon>Bacilli</taxon>
        <taxon>Bacillales</taxon>
        <taxon>Bacillaceae</taxon>
        <taxon>Oceanobacillus</taxon>
    </lineage>
</organism>
<sequence>MSGISIFSTFILLGTQLANYLIRQHYNIKEEKQPIDHKQKIIKRIFLSLLILIVTLLFIYSTLQLTLLIAIGASIFYTGYQSLVEYKYAQEEKQYIFHFVRMIGFAIIFISILFITQRIISIEEVVQDEELFDPGTVEQLEIENYMRNGDRSNERMITIEDSNLINRLFNTLFTLEVRESLEVNVDWEEIYSLNMQDQPIYYIDVSEKLINIGYTTYEIVGENPIYELLEEMEVDWEESAY</sequence>
<evidence type="ECO:0000313" key="2">
    <source>
        <dbReference type="EMBL" id="GAQ17168.1"/>
    </source>
</evidence>
<dbReference type="EMBL" id="BBXV01000012">
    <property type="protein sequence ID" value="GAQ17168.1"/>
    <property type="molecule type" value="Genomic_DNA"/>
</dbReference>
<keyword evidence="1" id="KW-1133">Transmembrane helix</keyword>